<evidence type="ECO:0000256" key="6">
    <source>
        <dbReference type="ARBA" id="ARBA00022989"/>
    </source>
</evidence>
<evidence type="ECO:0000256" key="4">
    <source>
        <dbReference type="ARBA" id="ARBA00022692"/>
    </source>
</evidence>
<dbReference type="SUPFAM" id="SSF103506">
    <property type="entry name" value="Mitochondrial carrier"/>
    <property type="match status" value="1"/>
</dbReference>
<comment type="subcellular location">
    <subcellularLocation>
        <location evidence="1">Membrane</location>
        <topology evidence="1">Multi-pass membrane protein</topology>
    </subcellularLocation>
</comment>
<dbReference type="STRING" id="45607.A0A2T0FJK1"/>
<gene>
    <name evidence="11" type="ORF">B9G98_02759</name>
</gene>
<dbReference type="PANTHER" id="PTHR45939">
    <property type="entry name" value="PEROXISOMAL MEMBRANE PROTEIN PMP34-RELATED"/>
    <property type="match status" value="1"/>
</dbReference>
<dbReference type="InterPro" id="IPR023395">
    <property type="entry name" value="MCP_dom_sf"/>
</dbReference>
<organism evidence="11 12">
    <name type="scientific">Wickerhamiella sorbophila</name>
    <dbReference type="NCBI Taxonomy" id="45607"/>
    <lineage>
        <taxon>Eukaryota</taxon>
        <taxon>Fungi</taxon>
        <taxon>Dikarya</taxon>
        <taxon>Ascomycota</taxon>
        <taxon>Saccharomycotina</taxon>
        <taxon>Dipodascomycetes</taxon>
        <taxon>Dipodascales</taxon>
        <taxon>Trichomonascaceae</taxon>
        <taxon>Wickerhamiella</taxon>
    </lineage>
</organism>
<dbReference type="GeneID" id="36516507"/>
<dbReference type="Pfam" id="PF00153">
    <property type="entry name" value="Mito_carr"/>
    <property type="match status" value="3"/>
</dbReference>
<keyword evidence="12" id="KW-1185">Reference proteome</keyword>
<evidence type="ECO:0000256" key="9">
    <source>
        <dbReference type="RuleBase" id="RU000488"/>
    </source>
</evidence>
<comment type="caution">
    <text evidence="11">The sequence shown here is derived from an EMBL/GenBank/DDBJ whole genome shotgun (WGS) entry which is preliminary data.</text>
</comment>
<evidence type="ECO:0000313" key="11">
    <source>
        <dbReference type="EMBL" id="PRT55139.1"/>
    </source>
</evidence>
<evidence type="ECO:0000256" key="1">
    <source>
        <dbReference type="ARBA" id="ARBA00004141"/>
    </source>
</evidence>
<evidence type="ECO:0000256" key="2">
    <source>
        <dbReference type="ARBA" id="ARBA00006375"/>
    </source>
</evidence>
<evidence type="ECO:0000256" key="7">
    <source>
        <dbReference type="ARBA" id="ARBA00023136"/>
    </source>
</evidence>
<protein>
    <submittedName>
        <fullName evidence="11">Peroxisomal adenine nucleotide transporter 1</fullName>
    </submittedName>
</protein>
<keyword evidence="7 8" id="KW-0472">Membrane</keyword>
<feature type="repeat" description="Solcar" evidence="8">
    <location>
        <begin position="112"/>
        <end position="203"/>
    </location>
</feature>
<comment type="similarity">
    <text evidence="2 9">Belongs to the mitochondrial carrier (TC 2.A.29) family.</text>
</comment>
<dbReference type="GO" id="GO:0015217">
    <property type="term" value="F:ADP transmembrane transporter activity"/>
    <property type="evidence" value="ECO:0007669"/>
    <property type="project" value="TreeGrafter"/>
</dbReference>
<feature type="repeat" description="Solcar" evidence="8">
    <location>
        <begin position="213"/>
        <end position="297"/>
    </location>
</feature>
<keyword evidence="5" id="KW-0677">Repeat</keyword>
<dbReference type="InterPro" id="IPR052217">
    <property type="entry name" value="Mito/Peroxisomal_Carrier"/>
</dbReference>
<accession>A0A2T0FJK1</accession>
<dbReference type="Gene3D" id="1.50.40.10">
    <property type="entry name" value="Mitochondrial carrier domain"/>
    <property type="match status" value="1"/>
</dbReference>
<evidence type="ECO:0000313" key="12">
    <source>
        <dbReference type="Proteomes" id="UP000238350"/>
    </source>
</evidence>
<dbReference type="OrthoDB" id="18574at2759"/>
<sequence length="312" mass="34707">MVEASKVPALVHALSGAIGGTLANITVFPLDLITTRLQVQNKIKTDKHYASVYDAFVKIYQEGGMGEFYEGVVGDSAATMLQAFLYFFAYDFMRSRRVRQIKRNTGSVPRTLNVAEELSIGSLAGIFCKLFTSPINNIVIRQQTASLNQAKGLPVHEPTPLECAKQIYDEHGITGFWSGYRATLILSFNPSLTYYFFQILSAQIVPRSRRNKPTTFEVFISAALAKTMATIITYPVIVLKTRTQVGAGKDLPLYKQLAATYKQEGASALFDGASGQILKSFFNQGITMMTKDKITRFVVLSYLYFRANPRRA</sequence>
<reference evidence="11 12" key="1">
    <citation type="submission" date="2017-04" db="EMBL/GenBank/DDBJ databases">
        <title>Genome sequencing of [Candida] sorbophila.</title>
        <authorList>
            <person name="Ahn J.O."/>
        </authorList>
    </citation>
    <scope>NUCLEOTIDE SEQUENCE [LARGE SCALE GENOMIC DNA]</scope>
    <source>
        <strain evidence="11 12">DS02</strain>
    </source>
</reference>
<evidence type="ECO:0000256" key="10">
    <source>
        <dbReference type="SAM" id="Phobius"/>
    </source>
</evidence>
<keyword evidence="3 9" id="KW-0813">Transport</keyword>
<feature type="transmembrane region" description="Helical" evidence="10">
    <location>
        <begin position="72"/>
        <end position="93"/>
    </location>
</feature>
<proteinExistence type="inferred from homology"/>
<keyword evidence="6 10" id="KW-1133">Transmembrane helix</keyword>
<dbReference type="GO" id="GO:0016020">
    <property type="term" value="C:membrane"/>
    <property type="evidence" value="ECO:0007669"/>
    <property type="project" value="UniProtKB-SubCell"/>
</dbReference>
<dbReference type="Proteomes" id="UP000238350">
    <property type="component" value="Unassembled WGS sequence"/>
</dbReference>
<feature type="repeat" description="Solcar" evidence="8">
    <location>
        <begin position="7"/>
        <end position="96"/>
    </location>
</feature>
<dbReference type="EMBL" id="NDIQ01000021">
    <property type="protein sequence ID" value="PRT55139.1"/>
    <property type="molecule type" value="Genomic_DNA"/>
</dbReference>
<evidence type="ECO:0000256" key="5">
    <source>
        <dbReference type="ARBA" id="ARBA00022737"/>
    </source>
</evidence>
<dbReference type="PANTHER" id="PTHR45939:SF2">
    <property type="entry name" value="CARRIER PROTEIN, PUTATIVE (AFU_ORTHOLOGUE AFUA_2G13870)-RELATED"/>
    <property type="match status" value="1"/>
</dbReference>
<dbReference type="RefSeq" id="XP_024665084.1">
    <property type="nucleotide sequence ID" value="XM_024809316.1"/>
</dbReference>
<dbReference type="AlphaFoldDB" id="A0A2T0FJK1"/>
<evidence type="ECO:0000256" key="3">
    <source>
        <dbReference type="ARBA" id="ARBA00022448"/>
    </source>
</evidence>
<name>A0A2T0FJK1_9ASCO</name>
<dbReference type="InterPro" id="IPR018108">
    <property type="entry name" value="MCP_transmembrane"/>
</dbReference>
<dbReference type="PROSITE" id="PS50920">
    <property type="entry name" value="SOLCAR"/>
    <property type="match status" value="3"/>
</dbReference>
<evidence type="ECO:0000256" key="8">
    <source>
        <dbReference type="PROSITE-ProRule" id="PRU00282"/>
    </source>
</evidence>
<keyword evidence="4 8" id="KW-0812">Transmembrane</keyword>